<dbReference type="RefSeq" id="WP_114352985.1">
    <property type="nucleotide sequence ID" value="NZ_QPJJ01000007.1"/>
</dbReference>
<dbReference type="PANTHER" id="PTHR33734:SF22">
    <property type="entry name" value="MEMBRANE-BOUND LYTIC MUREIN TRANSGLYCOSYLASE D"/>
    <property type="match status" value="1"/>
</dbReference>
<accession>A0A368XRU6</accession>
<dbReference type="Proteomes" id="UP000252585">
    <property type="component" value="Unassembled WGS sequence"/>
</dbReference>
<evidence type="ECO:0000256" key="1">
    <source>
        <dbReference type="SAM" id="SignalP"/>
    </source>
</evidence>
<proteinExistence type="predicted"/>
<dbReference type="PROSITE" id="PS51782">
    <property type="entry name" value="LYSM"/>
    <property type="match status" value="1"/>
</dbReference>
<dbReference type="InterPro" id="IPR011105">
    <property type="entry name" value="Cell_wall_hydrolase_SleB"/>
</dbReference>
<dbReference type="Pfam" id="PF07486">
    <property type="entry name" value="Hydrolase_2"/>
    <property type="match status" value="1"/>
</dbReference>
<evidence type="ECO:0000313" key="3">
    <source>
        <dbReference type="EMBL" id="RCW69768.1"/>
    </source>
</evidence>
<dbReference type="Pfam" id="PF01476">
    <property type="entry name" value="LysM"/>
    <property type="match status" value="1"/>
</dbReference>
<dbReference type="SMART" id="SM00257">
    <property type="entry name" value="LysM"/>
    <property type="match status" value="1"/>
</dbReference>
<dbReference type="InterPro" id="IPR018392">
    <property type="entry name" value="LysM"/>
</dbReference>
<keyword evidence="4" id="KW-1185">Reference proteome</keyword>
<dbReference type="AlphaFoldDB" id="A0A368XRU6"/>
<gene>
    <name evidence="3" type="ORF">DFR57_107157</name>
</gene>
<name>A0A368XRU6_9BACI</name>
<dbReference type="Gene3D" id="3.10.350.10">
    <property type="entry name" value="LysM domain"/>
    <property type="match status" value="1"/>
</dbReference>
<organism evidence="3 4">
    <name type="scientific">Saliterribacillus persicus</name>
    <dbReference type="NCBI Taxonomy" id="930114"/>
    <lineage>
        <taxon>Bacteria</taxon>
        <taxon>Bacillati</taxon>
        <taxon>Bacillota</taxon>
        <taxon>Bacilli</taxon>
        <taxon>Bacillales</taxon>
        <taxon>Bacillaceae</taxon>
        <taxon>Saliterribacillus</taxon>
    </lineage>
</organism>
<dbReference type="Gene3D" id="6.20.240.60">
    <property type="match status" value="1"/>
</dbReference>
<dbReference type="Gene3D" id="1.10.10.2520">
    <property type="entry name" value="Cell wall hydrolase SleB, domain 1"/>
    <property type="match status" value="1"/>
</dbReference>
<feature type="signal peptide" evidence="1">
    <location>
        <begin position="1"/>
        <end position="24"/>
    </location>
</feature>
<dbReference type="GO" id="GO:0008932">
    <property type="term" value="F:lytic endotransglycosylase activity"/>
    <property type="evidence" value="ECO:0007669"/>
    <property type="project" value="TreeGrafter"/>
</dbReference>
<sequence>MKNRFGFILGLFLLVGILISPAEADAYTVKSGDSLWKIAASKNVSVNSLKSLNGNSNLIYPGEVLTLPTAISENDKALIARLVHAEAKGEPYAGKVAVATVILNRVDHADFPNTVRGVVYETYNNGVHYAFSPVKNGEINRSANAETKRAVEEAIAFRGQGQGSIYFYNPSTSINEWIFSREITITIGNHRFAK</sequence>
<dbReference type="EMBL" id="QPJJ01000007">
    <property type="protein sequence ID" value="RCW69768.1"/>
    <property type="molecule type" value="Genomic_DNA"/>
</dbReference>
<dbReference type="CDD" id="cd00118">
    <property type="entry name" value="LysM"/>
    <property type="match status" value="1"/>
</dbReference>
<protein>
    <submittedName>
        <fullName evidence="3">N-acetylmuramoyl-L-alanine amidase</fullName>
    </submittedName>
</protein>
<dbReference type="PANTHER" id="PTHR33734">
    <property type="entry name" value="LYSM DOMAIN-CONTAINING GPI-ANCHORED PROTEIN 2"/>
    <property type="match status" value="1"/>
</dbReference>
<dbReference type="InterPro" id="IPR036779">
    <property type="entry name" value="LysM_dom_sf"/>
</dbReference>
<keyword evidence="1" id="KW-0732">Signal</keyword>
<comment type="caution">
    <text evidence="3">The sequence shown here is derived from an EMBL/GenBank/DDBJ whole genome shotgun (WGS) entry which is preliminary data.</text>
</comment>
<feature type="domain" description="LysM" evidence="2">
    <location>
        <begin position="25"/>
        <end position="79"/>
    </location>
</feature>
<dbReference type="SUPFAM" id="SSF54106">
    <property type="entry name" value="LysM domain"/>
    <property type="match status" value="1"/>
</dbReference>
<reference evidence="3 4" key="1">
    <citation type="submission" date="2018-07" db="EMBL/GenBank/DDBJ databases">
        <title>Genomic Encyclopedia of Type Strains, Phase IV (KMG-IV): sequencing the most valuable type-strain genomes for metagenomic binning, comparative biology and taxonomic classification.</title>
        <authorList>
            <person name="Goeker M."/>
        </authorList>
    </citation>
    <scope>NUCLEOTIDE SEQUENCE [LARGE SCALE GENOMIC DNA]</scope>
    <source>
        <strain evidence="3 4">DSM 27696</strain>
    </source>
</reference>
<feature type="chain" id="PRO_5016646098" evidence="1">
    <location>
        <begin position="25"/>
        <end position="194"/>
    </location>
</feature>
<dbReference type="InterPro" id="IPR042047">
    <property type="entry name" value="SleB_dom1"/>
</dbReference>
<dbReference type="GO" id="GO:0016787">
    <property type="term" value="F:hydrolase activity"/>
    <property type="evidence" value="ECO:0007669"/>
    <property type="project" value="InterPro"/>
</dbReference>
<dbReference type="OrthoDB" id="9785345at2"/>
<evidence type="ECO:0000259" key="2">
    <source>
        <dbReference type="PROSITE" id="PS51782"/>
    </source>
</evidence>
<evidence type="ECO:0000313" key="4">
    <source>
        <dbReference type="Proteomes" id="UP000252585"/>
    </source>
</evidence>